<dbReference type="PANTHER" id="PTHR34301">
    <property type="entry name" value="DNA-BINDING PROTEIN-RELATED"/>
    <property type="match status" value="1"/>
</dbReference>
<dbReference type="InterPro" id="IPR027417">
    <property type="entry name" value="P-loop_NTPase"/>
</dbReference>
<organism evidence="3 4">
    <name type="scientific">Kosmotoga pacifica</name>
    <dbReference type="NCBI Taxonomy" id="1330330"/>
    <lineage>
        <taxon>Bacteria</taxon>
        <taxon>Thermotogati</taxon>
        <taxon>Thermotogota</taxon>
        <taxon>Thermotogae</taxon>
        <taxon>Kosmotogales</taxon>
        <taxon>Kosmotogaceae</taxon>
        <taxon>Kosmotoga</taxon>
    </lineage>
</organism>
<sequence>MLFSLSPKRRREELFNREKELDMLFSAVDKGRIVILDGLRRIGKTSLLRVFLEESNNYHIFIDCRAFMKNGLIDIQAFDRNLLENIQQTLKKGKLSRLLDMLSSISVSGVQISFNNRGTISNLASILEKINNSLKKKKFVLAFDEAQYLKFYGRGGKDFLNLLAYVYDNLENIVFILTGSEVGLLHDFLRVDDPNEPLYGRFMNEITLERFSRDKSLEFLAAGFKEAGIEISGTTLEKAVDRLDGIVGYLSMYGYISCERTGISPDDSLEKATEMAMNLVKQEIQALVDRSSNYGYVLKAISFEINRYSKIKEFIELNHGRISDPTLSKILNSLVKQSFIGISYHKSMKSYFIPDPIVKLVCRELD</sequence>
<dbReference type="SUPFAM" id="SSF46785">
    <property type="entry name" value="Winged helix' DNA-binding domain"/>
    <property type="match status" value="1"/>
</dbReference>
<dbReference type="Gene3D" id="3.40.50.300">
    <property type="entry name" value="P-loop containing nucleotide triphosphate hydrolases"/>
    <property type="match status" value="1"/>
</dbReference>
<dbReference type="Pfam" id="PF21100">
    <property type="entry name" value="WHD_MCM"/>
    <property type="match status" value="1"/>
</dbReference>
<evidence type="ECO:0000259" key="2">
    <source>
        <dbReference type="Pfam" id="PF21100"/>
    </source>
</evidence>
<dbReference type="Gene3D" id="1.10.8.60">
    <property type="match status" value="1"/>
</dbReference>
<dbReference type="KEGG" id="kpf:IX53_08610"/>
<dbReference type="PANTHER" id="PTHR34301:SF8">
    <property type="entry name" value="ATPASE DOMAIN-CONTAINING PROTEIN"/>
    <property type="match status" value="1"/>
</dbReference>
<dbReference type="Gene3D" id="1.10.10.10">
    <property type="entry name" value="Winged helix-like DNA-binding domain superfamily/Winged helix DNA-binding domain"/>
    <property type="match status" value="1"/>
</dbReference>
<dbReference type="RefSeq" id="WP_047754997.1">
    <property type="nucleotide sequence ID" value="NZ_CAJUHA010000005.1"/>
</dbReference>
<dbReference type="EMBL" id="CP011232">
    <property type="protein sequence ID" value="AKI97862.1"/>
    <property type="molecule type" value="Genomic_DNA"/>
</dbReference>
<accession>A0A0G2Z8G6</accession>
<dbReference type="InterPro" id="IPR011579">
    <property type="entry name" value="ATPase_dom"/>
</dbReference>
<protein>
    <submittedName>
        <fullName evidence="3">Uncharacterized protein</fullName>
    </submittedName>
</protein>
<dbReference type="Pfam" id="PF01637">
    <property type="entry name" value="ATPase_2"/>
    <property type="match status" value="1"/>
</dbReference>
<dbReference type="OrthoDB" id="36748at2"/>
<dbReference type="SUPFAM" id="SSF52540">
    <property type="entry name" value="P-loop containing nucleoside triphosphate hydrolases"/>
    <property type="match status" value="1"/>
</dbReference>
<dbReference type="GO" id="GO:0005524">
    <property type="term" value="F:ATP binding"/>
    <property type="evidence" value="ECO:0007669"/>
    <property type="project" value="InterPro"/>
</dbReference>
<evidence type="ECO:0000313" key="4">
    <source>
        <dbReference type="Proteomes" id="UP000035159"/>
    </source>
</evidence>
<gene>
    <name evidence="3" type="ORF">IX53_08610</name>
</gene>
<keyword evidence="4" id="KW-1185">Reference proteome</keyword>
<proteinExistence type="predicted"/>
<dbReference type="PATRIC" id="fig|1330330.3.peg.1749"/>
<feature type="domain" description="ATPase" evidence="1">
    <location>
        <begin position="14"/>
        <end position="251"/>
    </location>
</feature>
<dbReference type="InterPro" id="IPR048907">
    <property type="entry name" value="WHD_MCM_arc"/>
</dbReference>
<evidence type="ECO:0000259" key="1">
    <source>
        <dbReference type="Pfam" id="PF01637"/>
    </source>
</evidence>
<name>A0A0G2Z8G6_9BACT</name>
<dbReference type="InterPro" id="IPR036390">
    <property type="entry name" value="WH_DNA-bd_sf"/>
</dbReference>
<dbReference type="STRING" id="1330330.IX53_08610"/>
<feature type="domain" description="MCM C-terminal" evidence="2">
    <location>
        <begin position="292"/>
        <end position="349"/>
    </location>
</feature>
<reference evidence="3 4" key="1">
    <citation type="submission" date="2015-04" db="EMBL/GenBank/DDBJ databases">
        <title>Complete Genome Sequence of Kosmotoga pacifica SLHLJ1.</title>
        <authorList>
            <person name="Jiang L.J."/>
            <person name="Shao Z.Z."/>
            <person name="Jebbar M."/>
        </authorList>
    </citation>
    <scope>NUCLEOTIDE SEQUENCE [LARGE SCALE GENOMIC DNA]</scope>
    <source>
        <strain evidence="3 4">SLHLJ1</strain>
    </source>
</reference>
<dbReference type="AlphaFoldDB" id="A0A0G2Z8G6"/>
<dbReference type="InterPro" id="IPR036388">
    <property type="entry name" value="WH-like_DNA-bd_sf"/>
</dbReference>
<dbReference type="Proteomes" id="UP000035159">
    <property type="component" value="Chromosome"/>
</dbReference>
<evidence type="ECO:0000313" key="3">
    <source>
        <dbReference type="EMBL" id="AKI97862.1"/>
    </source>
</evidence>